<evidence type="ECO:0000313" key="3">
    <source>
        <dbReference type="Proteomes" id="UP000800094"/>
    </source>
</evidence>
<organism evidence="2 3">
    <name type="scientific">Trematosphaeria pertusa</name>
    <dbReference type="NCBI Taxonomy" id="390896"/>
    <lineage>
        <taxon>Eukaryota</taxon>
        <taxon>Fungi</taxon>
        <taxon>Dikarya</taxon>
        <taxon>Ascomycota</taxon>
        <taxon>Pezizomycotina</taxon>
        <taxon>Dothideomycetes</taxon>
        <taxon>Pleosporomycetidae</taxon>
        <taxon>Pleosporales</taxon>
        <taxon>Massarineae</taxon>
        <taxon>Trematosphaeriaceae</taxon>
        <taxon>Trematosphaeria</taxon>
    </lineage>
</organism>
<reference evidence="2" key="1">
    <citation type="journal article" date="2020" name="Stud. Mycol.">
        <title>101 Dothideomycetes genomes: a test case for predicting lifestyles and emergence of pathogens.</title>
        <authorList>
            <person name="Haridas S."/>
            <person name="Albert R."/>
            <person name="Binder M."/>
            <person name="Bloem J."/>
            <person name="Labutti K."/>
            <person name="Salamov A."/>
            <person name="Andreopoulos B."/>
            <person name="Baker S."/>
            <person name="Barry K."/>
            <person name="Bills G."/>
            <person name="Bluhm B."/>
            <person name="Cannon C."/>
            <person name="Castanera R."/>
            <person name="Culley D."/>
            <person name="Daum C."/>
            <person name="Ezra D."/>
            <person name="Gonzalez J."/>
            <person name="Henrissat B."/>
            <person name="Kuo A."/>
            <person name="Liang C."/>
            <person name="Lipzen A."/>
            <person name="Lutzoni F."/>
            <person name="Magnuson J."/>
            <person name="Mondo S."/>
            <person name="Nolan M."/>
            <person name="Ohm R."/>
            <person name="Pangilinan J."/>
            <person name="Park H.-J."/>
            <person name="Ramirez L."/>
            <person name="Alfaro M."/>
            <person name="Sun H."/>
            <person name="Tritt A."/>
            <person name="Yoshinaga Y."/>
            <person name="Zwiers L.-H."/>
            <person name="Turgeon B."/>
            <person name="Goodwin S."/>
            <person name="Spatafora J."/>
            <person name="Crous P."/>
            <person name="Grigoriev I."/>
        </authorList>
    </citation>
    <scope>NUCLEOTIDE SEQUENCE</scope>
    <source>
        <strain evidence="2">CBS 122368</strain>
    </source>
</reference>
<dbReference type="EMBL" id="ML987190">
    <property type="protein sequence ID" value="KAF2254144.1"/>
    <property type="molecule type" value="Genomic_DNA"/>
</dbReference>
<dbReference type="AlphaFoldDB" id="A0A6A6IUL9"/>
<dbReference type="RefSeq" id="XP_033689148.1">
    <property type="nucleotide sequence ID" value="XM_033826448.1"/>
</dbReference>
<accession>A0A6A6IUL9</accession>
<evidence type="ECO:0000313" key="2">
    <source>
        <dbReference type="EMBL" id="KAF2254144.1"/>
    </source>
</evidence>
<gene>
    <name evidence="2" type="ORF">BU26DRAFT_499963</name>
</gene>
<evidence type="ECO:0000256" key="1">
    <source>
        <dbReference type="SAM" id="MobiDB-lite"/>
    </source>
</evidence>
<dbReference type="OrthoDB" id="5243844at2759"/>
<sequence>MSIKAKKVEEAGASPTPQDTKPKKSLFAGIKDRVAAVFASNAPKTDEDGNLKHLYKPKIAESTRKQRDRALLLWDRYMQECHAGVNADNVWVDLCRGCPVAIQHCCTFLEIHVEVSKVTRVVLDDREEVEEQAIKSARSLNTFWKSLIAAADAEVLLPKRELSPSNHCSVDEGPVALVSNWIYHEGAEKMGLSTKPDYSCASKVWFAKRERVFTRHPTPNFHPPTQCRHDVLLGKK</sequence>
<name>A0A6A6IUL9_9PLEO</name>
<protein>
    <submittedName>
        <fullName evidence="2">Uncharacterized protein</fullName>
    </submittedName>
</protein>
<proteinExistence type="predicted"/>
<dbReference type="GeneID" id="54579778"/>
<feature type="region of interest" description="Disordered" evidence="1">
    <location>
        <begin position="1"/>
        <end position="25"/>
    </location>
</feature>
<dbReference type="Proteomes" id="UP000800094">
    <property type="component" value="Unassembled WGS sequence"/>
</dbReference>
<feature type="compositionally biased region" description="Basic and acidic residues" evidence="1">
    <location>
        <begin position="1"/>
        <end position="10"/>
    </location>
</feature>
<keyword evidence="3" id="KW-1185">Reference proteome</keyword>